<feature type="compositionally biased region" description="Basic and acidic residues" evidence="1">
    <location>
        <begin position="15"/>
        <end position="26"/>
    </location>
</feature>
<gene>
    <name evidence="2" type="ORF">GOP47_0020197</name>
</gene>
<evidence type="ECO:0000313" key="2">
    <source>
        <dbReference type="EMBL" id="KAI5065502.1"/>
    </source>
</evidence>
<protein>
    <submittedName>
        <fullName evidence="2">Uncharacterized protein</fullName>
    </submittedName>
</protein>
<proteinExistence type="predicted"/>
<feature type="compositionally biased region" description="Basic residues" evidence="1">
    <location>
        <begin position="60"/>
        <end position="74"/>
    </location>
</feature>
<keyword evidence="3" id="KW-1185">Reference proteome</keyword>
<feature type="compositionally biased region" description="Basic and acidic residues" evidence="1">
    <location>
        <begin position="41"/>
        <end position="59"/>
    </location>
</feature>
<comment type="caution">
    <text evidence="2">The sequence shown here is derived from an EMBL/GenBank/DDBJ whole genome shotgun (WGS) entry which is preliminary data.</text>
</comment>
<feature type="region of interest" description="Disordered" evidence="1">
    <location>
        <begin position="1"/>
        <end position="99"/>
    </location>
</feature>
<evidence type="ECO:0000256" key="1">
    <source>
        <dbReference type="SAM" id="MobiDB-lite"/>
    </source>
</evidence>
<reference evidence="2" key="1">
    <citation type="submission" date="2021-01" db="EMBL/GenBank/DDBJ databases">
        <title>Adiantum capillus-veneris genome.</title>
        <authorList>
            <person name="Fang Y."/>
            <person name="Liao Q."/>
        </authorList>
    </citation>
    <scope>NUCLEOTIDE SEQUENCE</scope>
    <source>
        <strain evidence="2">H3</strain>
        <tissue evidence="2">Leaf</tissue>
    </source>
</reference>
<feature type="compositionally biased region" description="Polar residues" evidence="1">
    <location>
        <begin position="77"/>
        <end position="99"/>
    </location>
</feature>
<organism evidence="2 3">
    <name type="scientific">Adiantum capillus-veneris</name>
    <name type="common">Maidenhair fern</name>
    <dbReference type="NCBI Taxonomy" id="13818"/>
    <lineage>
        <taxon>Eukaryota</taxon>
        <taxon>Viridiplantae</taxon>
        <taxon>Streptophyta</taxon>
        <taxon>Embryophyta</taxon>
        <taxon>Tracheophyta</taxon>
        <taxon>Polypodiopsida</taxon>
        <taxon>Polypodiidae</taxon>
        <taxon>Polypodiales</taxon>
        <taxon>Pteridineae</taxon>
        <taxon>Pteridaceae</taxon>
        <taxon>Vittarioideae</taxon>
        <taxon>Adiantum</taxon>
    </lineage>
</organism>
<name>A0A9D4UD73_ADICA</name>
<evidence type="ECO:0000313" key="3">
    <source>
        <dbReference type="Proteomes" id="UP000886520"/>
    </source>
</evidence>
<sequence length="99" mass="11235">MIVAEVAPNSRSNHYKSEPHPGERFPLKKRAGSRQTTMPKMESDAKRTLATKEGEDIRKPHPRSVHVPRPRKPLHNSPRTSNFFTSILEQGNESPNKPT</sequence>
<dbReference type="Proteomes" id="UP000886520">
    <property type="component" value="Chromosome 19"/>
</dbReference>
<dbReference type="AlphaFoldDB" id="A0A9D4UD73"/>
<dbReference type="EMBL" id="JABFUD020000019">
    <property type="protein sequence ID" value="KAI5065502.1"/>
    <property type="molecule type" value="Genomic_DNA"/>
</dbReference>
<accession>A0A9D4UD73</accession>